<organism evidence="1 2">
    <name type="scientific">Plasmodium falciparum RAJ116</name>
    <dbReference type="NCBI Taxonomy" id="580058"/>
    <lineage>
        <taxon>Eukaryota</taxon>
        <taxon>Sar</taxon>
        <taxon>Alveolata</taxon>
        <taxon>Apicomplexa</taxon>
        <taxon>Aconoidasida</taxon>
        <taxon>Haemosporida</taxon>
        <taxon>Plasmodiidae</taxon>
        <taxon>Plasmodium</taxon>
        <taxon>Plasmodium (Laverania)</taxon>
    </lineage>
</organism>
<reference evidence="2" key="2">
    <citation type="submission" date="2015-07" db="EMBL/GenBank/DDBJ databases">
        <title>The genome sequence of Plasmodium falciparum RAJ116.</title>
        <authorList>
            <consortium name="The Broad Institute Genome Sequencing Platform"/>
            <person name="Volkman S.K."/>
            <person name="Neafsey D.E."/>
            <person name="Dash A.P."/>
            <person name="Chitnis C.E."/>
            <person name="Hartl D.L."/>
            <person name="Young S.K."/>
            <person name="Kodira C.D."/>
            <person name="Zeng Q."/>
            <person name="Koehrsen M."/>
            <person name="Godfrey P."/>
            <person name="Alvarado L."/>
            <person name="Berlin A."/>
            <person name="Borenstein D."/>
            <person name="Chen Z."/>
            <person name="Engels R."/>
            <person name="Freedman E."/>
            <person name="Gellesch M."/>
            <person name="Goldberg J."/>
            <person name="Griggs A."/>
            <person name="Gujja S."/>
            <person name="Heiman D."/>
            <person name="Hepburn T."/>
            <person name="Howarth C."/>
            <person name="Jen D."/>
            <person name="Larson L."/>
            <person name="Lewis B."/>
            <person name="Mehta T."/>
            <person name="Park D."/>
            <person name="Pearson M."/>
            <person name="Roberts A."/>
            <person name="Saif S."/>
            <person name="Shea T."/>
            <person name="Shenoy N."/>
            <person name="Sisk P."/>
            <person name="Stolte C."/>
            <person name="Sykes S."/>
            <person name="Walk T."/>
            <person name="White J."/>
            <person name="Yandava C."/>
            <person name="Wirth D.F."/>
            <person name="Nusbaum C."/>
            <person name="Birren B."/>
        </authorList>
    </citation>
    <scope>NUCLEOTIDE SEQUENCE [LARGE SCALE GENOMIC DNA]</scope>
    <source>
        <strain evidence="2">RAJ116</strain>
    </source>
</reference>
<dbReference type="EMBL" id="GG664609">
    <property type="protein sequence ID" value="KNC37627.1"/>
    <property type="molecule type" value="Genomic_DNA"/>
</dbReference>
<gene>
    <name evidence="1" type="ORF">PFLG_02887</name>
</gene>
<protein>
    <submittedName>
        <fullName evidence="1">Uncharacterized protein</fullName>
    </submittedName>
</protein>
<proteinExistence type="predicted"/>
<evidence type="ECO:0000313" key="2">
    <source>
        <dbReference type="Proteomes" id="UP000054566"/>
    </source>
</evidence>
<evidence type="ECO:0000313" key="1">
    <source>
        <dbReference type="EMBL" id="KNC37627.1"/>
    </source>
</evidence>
<reference evidence="2" key="1">
    <citation type="submission" date="2015-07" db="EMBL/GenBank/DDBJ databases">
        <title>Annotation of Plasmodium falciparum RAJ116.</title>
        <authorList>
            <consortium name="The Broad Institute Genome Sequencing Platform"/>
            <person name="Volkman S.K."/>
            <person name="Neafsey D.E."/>
            <person name="Dash A.P."/>
            <person name="Chitnis C.E."/>
            <person name="Hartl D.L."/>
            <person name="Young S.K."/>
            <person name="Zeng Q."/>
            <person name="Koehrsen M."/>
            <person name="Alvarado L."/>
            <person name="Berlin A."/>
            <person name="Borenstein D."/>
            <person name="Chapman S.B."/>
            <person name="Chen Z."/>
            <person name="Engels R."/>
            <person name="Freedman E."/>
            <person name="Gellesch M."/>
            <person name="Goldberg J."/>
            <person name="Griggs A."/>
            <person name="Gujja S."/>
            <person name="Heilman E.R."/>
            <person name="Heiman D.I."/>
            <person name="Howarth C."/>
            <person name="Jen D."/>
            <person name="Larson L."/>
            <person name="Mehta T."/>
            <person name="Neiman D."/>
            <person name="Park D."/>
            <person name="Pearson M."/>
            <person name="Roberts A."/>
            <person name="Saif S."/>
            <person name="Shea T."/>
            <person name="Shenoy N."/>
            <person name="Sisk P."/>
            <person name="Stolte C."/>
            <person name="Sykes S."/>
            <person name="Walk T."/>
            <person name="White J."/>
            <person name="Yandava C."/>
            <person name="Haas B."/>
            <person name="Henn M.R."/>
            <person name="Nusbaum C."/>
            <person name="Birren B."/>
        </authorList>
    </citation>
    <scope>NUCLEOTIDE SEQUENCE [LARGE SCALE GENOMIC DNA]</scope>
    <source>
        <strain evidence="2">RAJ116</strain>
    </source>
</reference>
<dbReference type="Proteomes" id="UP000054566">
    <property type="component" value="Unassembled WGS sequence"/>
</dbReference>
<name>A0A0L0CZD3_PLAFA</name>
<dbReference type="AlphaFoldDB" id="A0A0L0CZD3"/>
<accession>A0A0L0CZD3</accession>
<sequence>MENKTDMMNVNNFERYNLKDENVSLQNDDIMSLISERLQEDKIKNFMDYSFYNNTCTSYNDKDIKNIVSNYDMSNDISNNLSNIISNMISNNLSNIISNNISNYNISDSINSNHIISNKNNLKYNNSINNNDSTIDNGTNSSNHINYSNNNMKDNTSCIYDNYDRRLHNSSSSYRDMCHERNDKDTNIKSDIITTCLDNDYSNMNYSSDNSYVDKEIKRMFDEDNLQDGSIEYNNNYKQFDKSINKEHNSEKTDTRNEINNTKNNDTKININRYNEECYPREHLENLKRN</sequence>